<evidence type="ECO:0000256" key="4">
    <source>
        <dbReference type="ARBA" id="ARBA00022777"/>
    </source>
</evidence>
<evidence type="ECO:0000256" key="1">
    <source>
        <dbReference type="ARBA" id="ARBA00000085"/>
    </source>
</evidence>
<comment type="catalytic activity">
    <reaction evidence="1">
        <text>ATP + protein L-histidine = ADP + protein N-phospho-L-histidine.</text>
        <dbReference type="EC" id="2.7.13.3"/>
    </reaction>
</comment>
<protein>
    <recommendedName>
        <fullName evidence="2">histidine kinase</fullName>
        <ecNumber evidence="2">2.7.13.3</ecNumber>
    </recommendedName>
</protein>
<dbReference type="GO" id="GO:0004673">
    <property type="term" value="F:protein histidine kinase activity"/>
    <property type="evidence" value="ECO:0007669"/>
    <property type="project" value="UniProtKB-EC"/>
</dbReference>
<dbReference type="Proteomes" id="UP000468943">
    <property type="component" value="Unassembled WGS sequence"/>
</dbReference>
<dbReference type="RefSeq" id="WP_160598958.1">
    <property type="nucleotide sequence ID" value="NZ_WTYS01000001.1"/>
</dbReference>
<dbReference type="EC" id="2.7.13.3" evidence="2"/>
<dbReference type="OrthoDB" id="9795133at2"/>
<organism evidence="6 7">
    <name type="scientific">Pontixanthobacter gangjinensis</name>
    <dbReference type="NCBI Taxonomy" id="1028742"/>
    <lineage>
        <taxon>Bacteria</taxon>
        <taxon>Pseudomonadati</taxon>
        <taxon>Pseudomonadota</taxon>
        <taxon>Alphaproteobacteria</taxon>
        <taxon>Sphingomonadales</taxon>
        <taxon>Erythrobacteraceae</taxon>
        <taxon>Pontixanthobacter</taxon>
    </lineage>
</organism>
<evidence type="ECO:0000259" key="5">
    <source>
        <dbReference type="PROSITE" id="PS50109"/>
    </source>
</evidence>
<dbReference type="PRINTS" id="PR00344">
    <property type="entry name" value="BCTRLSENSOR"/>
</dbReference>
<gene>
    <name evidence="6" type="ORF">GRI36_00370</name>
</gene>
<dbReference type="PROSITE" id="PS50109">
    <property type="entry name" value="HIS_KIN"/>
    <property type="match status" value="1"/>
</dbReference>
<sequence length="62" mass="6953">MRKRDRLFQPFFRGAALPNRDGLGLGLFIASEIAKAHGGKLEVSSNTEETCFTFRMPMHNPS</sequence>
<dbReference type="InterPro" id="IPR003594">
    <property type="entry name" value="HATPase_dom"/>
</dbReference>
<dbReference type="Gene3D" id="3.30.565.10">
    <property type="entry name" value="Histidine kinase-like ATPase, C-terminal domain"/>
    <property type="match status" value="1"/>
</dbReference>
<dbReference type="SUPFAM" id="SSF55874">
    <property type="entry name" value="ATPase domain of HSP90 chaperone/DNA topoisomerase II/histidine kinase"/>
    <property type="match status" value="1"/>
</dbReference>
<keyword evidence="4" id="KW-0418">Kinase</keyword>
<comment type="caution">
    <text evidence="6">The sequence shown here is derived from an EMBL/GenBank/DDBJ whole genome shotgun (WGS) entry which is preliminary data.</text>
</comment>
<evidence type="ECO:0000256" key="2">
    <source>
        <dbReference type="ARBA" id="ARBA00012438"/>
    </source>
</evidence>
<feature type="domain" description="Histidine kinase" evidence="5">
    <location>
        <begin position="1"/>
        <end position="60"/>
    </location>
</feature>
<dbReference type="PANTHER" id="PTHR43047">
    <property type="entry name" value="TWO-COMPONENT HISTIDINE PROTEIN KINASE"/>
    <property type="match status" value="1"/>
</dbReference>
<dbReference type="InterPro" id="IPR036890">
    <property type="entry name" value="HATPase_C_sf"/>
</dbReference>
<dbReference type="InterPro" id="IPR005467">
    <property type="entry name" value="His_kinase_dom"/>
</dbReference>
<name>A0A6I4SIC2_9SPHN</name>
<evidence type="ECO:0000313" key="6">
    <source>
        <dbReference type="EMBL" id="MXO55325.1"/>
    </source>
</evidence>
<dbReference type="InterPro" id="IPR004358">
    <property type="entry name" value="Sig_transdc_His_kin-like_C"/>
</dbReference>
<evidence type="ECO:0000313" key="7">
    <source>
        <dbReference type="Proteomes" id="UP000468943"/>
    </source>
</evidence>
<reference evidence="6 7" key="1">
    <citation type="submission" date="2019-12" db="EMBL/GenBank/DDBJ databases">
        <title>Genomic-based taxomic classification of the family Erythrobacteraceae.</title>
        <authorList>
            <person name="Xu L."/>
        </authorList>
    </citation>
    <scope>NUCLEOTIDE SEQUENCE [LARGE SCALE GENOMIC DNA]</scope>
    <source>
        <strain evidence="6 7">JCM 17802</strain>
    </source>
</reference>
<dbReference type="AlphaFoldDB" id="A0A6I4SIC2"/>
<keyword evidence="3" id="KW-0808">Transferase</keyword>
<keyword evidence="7" id="KW-1185">Reference proteome</keyword>
<proteinExistence type="predicted"/>
<dbReference type="EMBL" id="WTYS01000001">
    <property type="protein sequence ID" value="MXO55325.1"/>
    <property type="molecule type" value="Genomic_DNA"/>
</dbReference>
<dbReference type="Pfam" id="PF02518">
    <property type="entry name" value="HATPase_c"/>
    <property type="match status" value="1"/>
</dbReference>
<accession>A0A6I4SIC2</accession>
<dbReference type="CDD" id="cd00075">
    <property type="entry name" value="HATPase"/>
    <property type="match status" value="1"/>
</dbReference>
<evidence type="ECO:0000256" key="3">
    <source>
        <dbReference type="ARBA" id="ARBA00022679"/>
    </source>
</evidence>